<keyword evidence="6" id="KW-0479">Metal-binding</keyword>
<dbReference type="NCBIfam" id="TIGR01892">
    <property type="entry name" value="AcOrn-deacetyl"/>
    <property type="match status" value="1"/>
</dbReference>
<keyword evidence="8" id="KW-0862">Zinc</keyword>
<feature type="domain" description="Peptidase M20 dimerisation" evidence="10">
    <location>
        <begin position="176"/>
        <end position="287"/>
    </location>
</feature>
<dbReference type="PROSITE" id="PS00759">
    <property type="entry name" value="ARGE_DAPE_CPG2_2"/>
    <property type="match status" value="1"/>
</dbReference>
<dbReference type="InterPro" id="IPR010169">
    <property type="entry name" value="AcOrn-deacetyl"/>
</dbReference>
<evidence type="ECO:0000313" key="12">
    <source>
        <dbReference type="Proteomes" id="UP001369082"/>
    </source>
</evidence>
<evidence type="ECO:0000259" key="10">
    <source>
        <dbReference type="Pfam" id="PF07687"/>
    </source>
</evidence>
<gene>
    <name evidence="11" type="primary">argE</name>
    <name evidence="11" type="ORF">V6256_05760</name>
</gene>
<dbReference type="Pfam" id="PF07687">
    <property type="entry name" value="M20_dimer"/>
    <property type="match status" value="1"/>
</dbReference>
<evidence type="ECO:0000256" key="8">
    <source>
        <dbReference type="ARBA" id="ARBA00022833"/>
    </source>
</evidence>
<name>A0ABU9GP88_9GAMM</name>
<dbReference type="SUPFAM" id="SSF55031">
    <property type="entry name" value="Bacterial exopeptidase dimerisation domain"/>
    <property type="match status" value="1"/>
</dbReference>
<keyword evidence="9" id="KW-0170">Cobalt</keyword>
<dbReference type="InterPro" id="IPR001261">
    <property type="entry name" value="ArgE/DapE_CS"/>
</dbReference>
<comment type="cofactor">
    <cofactor evidence="1">
        <name>Zn(2+)</name>
        <dbReference type="ChEBI" id="CHEBI:29105"/>
    </cofactor>
</comment>
<dbReference type="RefSeq" id="WP_341597120.1">
    <property type="nucleotide sequence ID" value="NZ_JBAKAZ010000015.1"/>
</dbReference>
<dbReference type="HAMAP" id="MF_01108">
    <property type="entry name" value="ArgE"/>
    <property type="match status" value="1"/>
</dbReference>
<dbReference type="CDD" id="cd03894">
    <property type="entry name" value="M20_ArgE"/>
    <property type="match status" value="1"/>
</dbReference>
<evidence type="ECO:0000313" key="11">
    <source>
        <dbReference type="EMBL" id="MEL0629107.1"/>
    </source>
</evidence>
<dbReference type="EMBL" id="JBAKAZ010000015">
    <property type="protein sequence ID" value="MEL0629107.1"/>
    <property type="molecule type" value="Genomic_DNA"/>
</dbReference>
<dbReference type="Proteomes" id="UP001369082">
    <property type="component" value="Unassembled WGS sequence"/>
</dbReference>
<keyword evidence="12" id="KW-1185">Reference proteome</keyword>
<dbReference type="PANTHER" id="PTHR43808">
    <property type="entry name" value="ACETYLORNITHINE DEACETYLASE"/>
    <property type="match status" value="1"/>
</dbReference>
<evidence type="ECO:0000256" key="9">
    <source>
        <dbReference type="ARBA" id="ARBA00023285"/>
    </source>
</evidence>
<dbReference type="PROSITE" id="PS00758">
    <property type="entry name" value="ARGE_DAPE_CPG2_1"/>
    <property type="match status" value="1"/>
</dbReference>
<reference evidence="11 12" key="1">
    <citation type="submission" date="2024-02" db="EMBL/GenBank/DDBJ databases">
        <title>Bacteria isolated from the canopy kelp, Nereocystis luetkeana.</title>
        <authorList>
            <person name="Pfister C.A."/>
            <person name="Younker I.T."/>
            <person name="Light S.H."/>
        </authorList>
    </citation>
    <scope>NUCLEOTIDE SEQUENCE [LARGE SCALE GENOMIC DNA]</scope>
    <source>
        <strain evidence="11 12">TI.1.05</strain>
    </source>
</reference>
<organism evidence="11 12">
    <name type="scientific">Psychromonas aquatilis</name>
    <dbReference type="NCBI Taxonomy" id="2005072"/>
    <lineage>
        <taxon>Bacteria</taxon>
        <taxon>Pseudomonadati</taxon>
        <taxon>Pseudomonadota</taxon>
        <taxon>Gammaproteobacteria</taxon>
        <taxon>Alteromonadales</taxon>
        <taxon>Psychromonadaceae</taxon>
        <taxon>Psychromonas</taxon>
    </lineage>
</organism>
<dbReference type="Gene3D" id="3.30.70.360">
    <property type="match status" value="1"/>
</dbReference>
<evidence type="ECO:0000256" key="5">
    <source>
        <dbReference type="ARBA" id="ARBA00022605"/>
    </source>
</evidence>
<dbReference type="EC" id="3.5.1.16" evidence="11"/>
<dbReference type="InterPro" id="IPR036264">
    <property type="entry name" value="Bact_exopeptidase_dim_dom"/>
</dbReference>
<proteinExistence type="inferred from homology"/>
<evidence type="ECO:0000256" key="1">
    <source>
        <dbReference type="ARBA" id="ARBA00001947"/>
    </source>
</evidence>
<evidence type="ECO:0000256" key="4">
    <source>
        <dbReference type="ARBA" id="ARBA00022571"/>
    </source>
</evidence>
<dbReference type="PANTHER" id="PTHR43808:SF1">
    <property type="entry name" value="ACETYLORNITHINE DEACETYLASE"/>
    <property type="match status" value="1"/>
</dbReference>
<dbReference type="InterPro" id="IPR050072">
    <property type="entry name" value="Peptidase_M20A"/>
</dbReference>
<dbReference type="Gene3D" id="3.40.630.10">
    <property type="entry name" value="Zn peptidases"/>
    <property type="match status" value="1"/>
</dbReference>
<evidence type="ECO:0000256" key="3">
    <source>
        <dbReference type="ARBA" id="ARBA00022490"/>
    </source>
</evidence>
<dbReference type="NCBIfam" id="NF003474">
    <property type="entry name" value="PRK05111.1"/>
    <property type="match status" value="1"/>
</dbReference>
<comment type="caution">
    <text evidence="11">The sequence shown here is derived from an EMBL/GenBank/DDBJ whole genome shotgun (WGS) entry which is preliminary data.</text>
</comment>
<keyword evidence="7 11" id="KW-0378">Hydrolase</keyword>
<dbReference type="GO" id="GO:0008777">
    <property type="term" value="F:acetylornithine deacetylase activity"/>
    <property type="evidence" value="ECO:0007669"/>
    <property type="project" value="UniProtKB-EC"/>
</dbReference>
<evidence type="ECO:0000256" key="2">
    <source>
        <dbReference type="ARBA" id="ARBA00005691"/>
    </source>
</evidence>
<dbReference type="SUPFAM" id="SSF53187">
    <property type="entry name" value="Zn-dependent exopeptidases"/>
    <property type="match status" value="1"/>
</dbReference>
<dbReference type="InterPro" id="IPR002933">
    <property type="entry name" value="Peptidase_M20"/>
</dbReference>
<comment type="similarity">
    <text evidence="2">Belongs to the peptidase M20A family. ArgE subfamily.</text>
</comment>
<dbReference type="InterPro" id="IPR011650">
    <property type="entry name" value="Peptidase_M20_dimer"/>
</dbReference>
<keyword evidence="3" id="KW-0963">Cytoplasm</keyword>
<evidence type="ECO:0000256" key="6">
    <source>
        <dbReference type="ARBA" id="ARBA00022723"/>
    </source>
</evidence>
<sequence length="381" mass="41749">MSLPAFMDLYKGLIKLPSISSSDSSWDQSNQAVINQLAEWLSDLGFSTEITEVKGAPGKFNLLASMGEGDGGLLLAGHSDTVPYDEKGWETDPFKVVEKDNRLYGLGTIDMKGFFAFVIEALKSIELDKLSKPLRILATADEETTMSGAQQIAEQKQFKPDYAVIGEPTGLVPVVMHKGHMSEGIRITGRTGHSSDPDKGVNAIDIMHLVLSELKLVQQAFKEKYHNPHFEVPYPTLNFGAISGGDSPNRICGCCELHIDMRPIPGVTTSDLFITVKQALTEIEKRYPDSIEVFHLHEPIPSYECPVHSDLINQAEIYTGNKATSANYCTEAPFIQALGCDTIVLGPGHIAQAHQPNEYLDLSFVKPTQALVSKLIAHYCA</sequence>
<accession>A0ABU9GP88</accession>
<keyword evidence="4" id="KW-0055">Arginine biosynthesis</keyword>
<protein>
    <submittedName>
        <fullName evidence="11">Acetylornithine deacetylase</fullName>
        <ecNumber evidence="11">3.5.1.16</ecNumber>
    </submittedName>
</protein>
<dbReference type="Pfam" id="PF01546">
    <property type="entry name" value="Peptidase_M20"/>
    <property type="match status" value="1"/>
</dbReference>
<evidence type="ECO:0000256" key="7">
    <source>
        <dbReference type="ARBA" id="ARBA00022801"/>
    </source>
</evidence>
<keyword evidence="5" id="KW-0028">Amino-acid biosynthesis</keyword>